<evidence type="ECO:0000313" key="6">
    <source>
        <dbReference type="Proteomes" id="UP000509626"/>
    </source>
</evidence>
<feature type="domain" description="HVO-A0563 N-terminal" evidence="4">
    <location>
        <begin position="3"/>
        <end position="147"/>
    </location>
</feature>
<dbReference type="GeneID" id="56040020"/>
<evidence type="ECO:0000259" key="3">
    <source>
        <dbReference type="Pfam" id="PF04967"/>
    </source>
</evidence>
<dbReference type="SUPFAM" id="SSF46894">
    <property type="entry name" value="C-terminal effector domain of the bipartite response regulators"/>
    <property type="match status" value="1"/>
</dbReference>
<proteinExistence type="predicted"/>
<dbReference type="Pfam" id="PF04967">
    <property type="entry name" value="HTH_10"/>
    <property type="match status" value="1"/>
</dbReference>
<sequence length="216" mass="23712">MYEATLRITGHSAYADATAGTSATIELWCNRHCDLLHVTEEAAAEVEARVEGTVGVRERLRSRGETVLVTEDCLRDHEGDLIESVLDRHGCLLLYPLEYQGGDKVCRVLSLSAGALTDCFHDLVEAGAPVTVEAKREIDAVRPRSPLLDPHGVVPDLTDRQSAVLRYAHENGYYEIPRGVTTAEIADAVGVERRTAEEHLRRAENKLVDSLVDVVA</sequence>
<evidence type="ECO:0000259" key="4">
    <source>
        <dbReference type="Pfam" id="PF24280"/>
    </source>
</evidence>
<dbReference type="InterPro" id="IPR056531">
    <property type="entry name" value="HVO_A0563_N"/>
</dbReference>
<dbReference type="OrthoDB" id="202021at2157"/>
<dbReference type="Proteomes" id="UP000509626">
    <property type="component" value="Plasmid unnamed1"/>
</dbReference>
<gene>
    <name evidence="5" type="ORF">HUG12_21135</name>
</gene>
<accession>A0A7D5LDX3</accession>
<keyword evidence="2" id="KW-0804">Transcription</keyword>
<dbReference type="GO" id="GO:0003677">
    <property type="term" value="F:DNA binding"/>
    <property type="evidence" value="ECO:0007669"/>
    <property type="project" value="InterPro"/>
</dbReference>
<dbReference type="KEGG" id="halu:HUG12_21135"/>
<feature type="domain" description="HTH bat-type" evidence="3">
    <location>
        <begin position="157"/>
        <end position="208"/>
    </location>
</feature>
<dbReference type="EMBL" id="CP058580">
    <property type="protein sequence ID" value="QLG64288.1"/>
    <property type="molecule type" value="Genomic_DNA"/>
</dbReference>
<geneLocation type="plasmid" evidence="5 6">
    <name>unnamed1</name>
</geneLocation>
<keyword evidence="6" id="KW-1185">Reference proteome</keyword>
<dbReference type="PANTHER" id="PTHR34236:SF1">
    <property type="entry name" value="DIMETHYL SULFOXIDE REDUCTASE TRANSCRIPTIONAL ACTIVATOR"/>
    <property type="match status" value="1"/>
</dbReference>
<protein>
    <submittedName>
        <fullName evidence="5">Helix-turn-helix domain-containing protein</fullName>
    </submittedName>
</protein>
<name>A0A7D5LDX3_9EURY</name>
<dbReference type="GO" id="GO:0006355">
    <property type="term" value="P:regulation of DNA-templated transcription"/>
    <property type="evidence" value="ECO:0007669"/>
    <property type="project" value="InterPro"/>
</dbReference>
<evidence type="ECO:0000256" key="1">
    <source>
        <dbReference type="ARBA" id="ARBA00023015"/>
    </source>
</evidence>
<organism evidence="5 6">
    <name type="scientific">Halorarum salinum</name>
    <dbReference type="NCBI Taxonomy" id="2743089"/>
    <lineage>
        <taxon>Archaea</taxon>
        <taxon>Methanobacteriati</taxon>
        <taxon>Methanobacteriota</taxon>
        <taxon>Stenosarchaea group</taxon>
        <taxon>Halobacteria</taxon>
        <taxon>Halobacteriales</taxon>
        <taxon>Haloferacaceae</taxon>
        <taxon>Halorarum</taxon>
    </lineage>
</organism>
<dbReference type="Gene3D" id="1.10.10.10">
    <property type="entry name" value="Winged helix-like DNA-binding domain superfamily/Winged helix DNA-binding domain"/>
    <property type="match status" value="1"/>
</dbReference>
<dbReference type="AlphaFoldDB" id="A0A7D5LDX3"/>
<evidence type="ECO:0000256" key="2">
    <source>
        <dbReference type="ARBA" id="ARBA00023163"/>
    </source>
</evidence>
<dbReference type="InterPro" id="IPR007050">
    <property type="entry name" value="HTH_bacterioopsin"/>
</dbReference>
<reference evidence="5 6" key="1">
    <citation type="submission" date="2020-06" db="EMBL/GenBank/DDBJ databases">
        <title>NJ-3-1, isolated from saline soil.</title>
        <authorList>
            <person name="Cui H.L."/>
            <person name="Shi X."/>
        </authorList>
    </citation>
    <scope>NUCLEOTIDE SEQUENCE [LARGE SCALE GENOMIC DNA]</scope>
    <source>
        <strain evidence="5 6">NJ-3-1</strain>
        <plasmid evidence="5 6">unnamed1</plasmid>
    </source>
</reference>
<dbReference type="InterPro" id="IPR016032">
    <property type="entry name" value="Sig_transdc_resp-reg_C-effctor"/>
</dbReference>
<dbReference type="RefSeq" id="WP_179270870.1">
    <property type="nucleotide sequence ID" value="NZ_CP058580.1"/>
</dbReference>
<keyword evidence="1" id="KW-0805">Transcription regulation</keyword>
<dbReference type="PANTHER" id="PTHR34236">
    <property type="entry name" value="DIMETHYL SULFOXIDE REDUCTASE TRANSCRIPTIONAL ACTIVATOR"/>
    <property type="match status" value="1"/>
</dbReference>
<dbReference type="Pfam" id="PF24280">
    <property type="entry name" value="HVO_A0563_N"/>
    <property type="match status" value="1"/>
</dbReference>
<dbReference type="InterPro" id="IPR036388">
    <property type="entry name" value="WH-like_DNA-bd_sf"/>
</dbReference>
<evidence type="ECO:0000313" key="5">
    <source>
        <dbReference type="EMBL" id="QLG64288.1"/>
    </source>
</evidence>
<keyword evidence="5" id="KW-0614">Plasmid</keyword>